<feature type="compositionally biased region" description="Basic and acidic residues" evidence="1">
    <location>
        <begin position="207"/>
        <end position="216"/>
    </location>
</feature>
<dbReference type="Proteomes" id="UP001054902">
    <property type="component" value="Unassembled WGS sequence"/>
</dbReference>
<feature type="region of interest" description="Disordered" evidence="1">
    <location>
        <begin position="165"/>
        <end position="285"/>
    </location>
</feature>
<accession>A0AAD3CX87</accession>
<evidence type="ECO:0000313" key="3">
    <source>
        <dbReference type="EMBL" id="GFH52665.1"/>
    </source>
</evidence>
<feature type="compositionally biased region" description="Low complexity" evidence="1">
    <location>
        <begin position="244"/>
        <end position="255"/>
    </location>
</feature>
<keyword evidence="4" id="KW-1185">Reference proteome</keyword>
<dbReference type="InterPro" id="IPR036034">
    <property type="entry name" value="PDZ_sf"/>
</dbReference>
<sequence length="530" mass="59621">MNTSNNIQYPLTTAAKCLLQGYDLNFLREDYEKEALSISFEDCKRHYIEYLLAEITAHSLLLVNNSLRIIPPLHVDKLWKLHVQETRDYRQFEKYVLFIYRQSGRATNLVHLDYSNKDSRNRREERLEQTKSLYQIAGLVFVNSDEEQQVNDGNDMQNISIQERSQQVMAKSNVSVSNTTGQQYSSHSSIPTSEKEIDQETNSSKSKHNEEERSKEVSLSNTSQQSSSSTAASEERSKEVSLPNTNQQSSSSTAASEKRKDQAVKHEQSEDQNTPSETSDSQIVNVKLDLPDNLLAPSEEHAEKKIFHIKVPPGPLGVNIVDNEAGVYVQTKTSDRTELLVGDIIRCVGNIQVKTLAECTHLIRNNVNSERTLTIERSVSKPVGESKKKKIFDIIKVPSGPLGVTIADNEAGVYVQTKSSDRTKLLVGDIIHYVGNVPVKTIAECTKAIQKDFHVERTLTIERNISQSVGESNLEQNRPPEQMNEHPALSGLKRSYQEAIKSDSDEVRKLGKPDESKEGSTYEDAIVLDE</sequence>
<feature type="domain" description="PDZ" evidence="2">
    <location>
        <begin position="314"/>
        <end position="379"/>
    </location>
</feature>
<feature type="region of interest" description="Disordered" evidence="1">
    <location>
        <begin position="467"/>
        <end position="530"/>
    </location>
</feature>
<gene>
    <name evidence="3" type="ORF">CTEN210_09141</name>
</gene>
<evidence type="ECO:0000313" key="4">
    <source>
        <dbReference type="Proteomes" id="UP001054902"/>
    </source>
</evidence>
<dbReference type="InterPro" id="IPR001478">
    <property type="entry name" value="PDZ"/>
</dbReference>
<evidence type="ECO:0000259" key="2">
    <source>
        <dbReference type="SMART" id="SM00228"/>
    </source>
</evidence>
<feature type="domain" description="PDZ" evidence="2">
    <location>
        <begin position="400"/>
        <end position="465"/>
    </location>
</feature>
<dbReference type="EMBL" id="BLLK01000045">
    <property type="protein sequence ID" value="GFH52665.1"/>
    <property type="molecule type" value="Genomic_DNA"/>
</dbReference>
<proteinExistence type="predicted"/>
<feature type="compositionally biased region" description="Low complexity" evidence="1">
    <location>
        <begin position="218"/>
        <end position="232"/>
    </location>
</feature>
<feature type="compositionally biased region" description="Polar residues" evidence="1">
    <location>
        <begin position="165"/>
        <end position="192"/>
    </location>
</feature>
<reference evidence="3 4" key="1">
    <citation type="journal article" date="2021" name="Sci. Rep.">
        <title>The genome of the diatom Chaetoceros tenuissimus carries an ancient integrated fragment of an extant virus.</title>
        <authorList>
            <person name="Hongo Y."/>
            <person name="Kimura K."/>
            <person name="Takaki Y."/>
            <person name="Yoshida Y."/>
            <person name="Baba S."/>
            <person name="Kobayashi G."/>
            <person name="Nagasaki K."/>
            <person name="Hano T."/>
            <person name="Tomaru Y."/>
        </authorList>
    </citation>
    <scope>NUCLEOTIDE SEQUENCE [LARGE SCALE GENOMIC DNA]</scope>
    <source>
        <strain evidence="3 4">NIES-3715</strain>
    </source>
</reference>
<evidence type="ECO:0000256" key="1">
    <source>
        <dbReference type="SAM" id="MobiDB-lite"/>
    </source>
</evidence>
<feature type="compositionally biased region" description="Basic and acidic residues" evidence="1">
    <location>
        <begin position="500"/>
        <end position="520"/>
    </location>
</feature>
<dbReference type="SMART" id="SM00228">
    <property type="entry name" value="PDZ"/>
    <property type="match status" value="2"/>
</dbReference>
<organism evidence="3 4">
    <name type="scientific">Chaetoceros tenuissimus</name>
    <dbReference type="NCBI Taxonomy" id="426638"/>
    <lineage>
        <taxon>Eukaryota</taxon>
        <taxon>Sar</taxon>
        <taxon>Stramenopiles</taxon>
        <taxon>Ochrophyta</taxon>
        <taxon>Bacillariophyta</taxon>
        <taxon>Coscinodiscophyceae</taxon>
        <taxon>Chaetocerotophycidae</taxon>
        <taxon>Chaetocerotales</taxon>
        <taxon>Chaetocerotaceae</taxon>
        <taxon>Chaetoceros</taxon>
    </lineage>
</organism>
<name>A0AAD3CX87_9STRA</name>
<protein>
    <recommendedName>
        <fullName evidence="2">PDZ domain-containing protein</fullName>
    </recommendedName>
</protein>
<feature type="compositionally biased region" description="Polar residues" evidence="1">
    <location>
        <begin position="271"/>
        <end position="284"/>
    </location>
</feature>
<feature type="compositionally biased region" description="Polar residues" evidence="1">
    <location>
        <begin position="467"/>
        <end position="476"/>
    </location>
</feature>
<feature type="compositionally biased region" description="Basic and acidic residues" evidence="1">
    <location>
        <begin position="256"/>
        <end position="269"/>
    </location>
</feature>
<dbReference type="SUPFAM" id="SSF50156">
    <property type="entry name" value="PDZ domain-like"/>
    <property type="match status" value="2"/>
</dbReference>
<comment type="caution">
    <text evidence="3">The sequence shown here is derived from an EMBL/GenBank/DDBJ whole genome shotgun (WGS) entry which is preliminary data.</text>
</comment>
<dbReference type="AlphaFoldDB" id="A0AAD3CX87"/>